<protein>
    <recommendedName>
        <fullName evidence="1">SET domain-containing protein</fullName>
    </recommendedName>
</protein>
<dbReference type="InterPro" id="IPR009207">
    <property type="entry name" value="SET7_MeTrfase"/>
</dbReference>
<dbReference type="EMBL" id="MGHU01000030">
    <property type="protein sequence ID" value="OGM77186.1"/>
    <property type="molecule type" value="Genomic_DNA"/>
</dbReference>
<feature type="domain" description="SET" evidence="1">
    <location>
        <begin position="6"/>
        <end position="114"/>
    </location>
</feature>
<dbReference type="Pfam" id="PF00856">
    <property type="entry name" value="SET"/>
    <property type="match status" value="1"/>
</dbReference>
<dbReference type="PANTHER" id="PTHR12197">
    <property type="entry name" value="HISTONE-LYSINE N-METHYLTRANSFERASE SMYD"/>
    <property type="match status" value="1"/>
</dbReference>
<dbReference type="PIRSF" id="PIRSF022536">
    <property type="entry name" value="A612L_SET"/>
    <property type="match status" value="1"/>
</dbReference>
<gene>
    <name evidence="2" type="ORF">A2188_01445</name>
</gene>
<reference evidence="2 3" key="1">
    <citation type="journal article" date="2016" name="Nat. Commun.">
        <title>Thousands of microbial genomes shed light on interconnected biogeochemical processes in an aquifer system.</title>
        <authorList>
            <person name="Anantharaman K."/>
            <person name="Brown C.T."/>
            <person name="Hug L.A."/>
            <person name="Sharon I."/>
            <person name="Castelle C.J."/>
            <person name="Probst A.J."/>
            <person name="Thomas B.C."/>
            <person name="Singh A."/>
            <person name="Wilkins M.J."/>
            <person name="Karaoz U."/>
            <person name="Brodie E.L."/>
            <person name="Williams K.H."/>
            <person name="Hubbard S.S."/>
            <person name="Banfield J.F."/>
        </authorList>
    </citation>
    <scope>NUCLEOTIDE SEQUENCE [LARGE SCALE GENOMIC DNA]</scope>
</reference>
<dbReference type="Proteomes" id="UP000179241">
    <property type="component" value="Unassembled WGS sequence"/>
</dbReference>
<dbReference type="SMART" id="SM00317">
    <property type="entry name" value="SET"/>
    <property type="match status" value="1"/>
</dbReference>
<dbReference type="AlphaFoldDB" id="A0A1F8CM83"/>
<dbReference type="GO" id="GO:0062122">
    <property type="term" value="F:histone H3K37 methyltransferase activity"/>
    <property type="evidence" value="ECO:0007669"/>
    <property type="project" value="InterPro"/>
</dbReference>
<accession>A0A1F8CM83</accession>
<dbReference type="PANTHER" id="PTHR12197:SF251">
    <property type="entry name" value="EG:BACR7C10.4 PROTEIN"/>
    <property type="match status" value="1"/>
</dbReference>
<dbReference type="InterPro" id="IPR001214">
    <property type="entry name" value="SET_dom"/>
</dbReference>
<dbReference type="InterPro" id="IPR050869">
    <property type="entry name" value="H3K4_H4K5_MeTrfase"/>
</dbReference>
<sequence length="132" mass="15248">MFFVNKDLALKRFGKMGRGVVALKDFKAGDLIEVCPTIVVNSKERKHCEKTILNYYIYPWRSTRTGSIVLGYGSIYNHSFNPNADWKQDFRSQVMTYRALRDIKAGEEITVNYNGEPDDMTPVDWLTEENQA</sequence>
<proteinExistence type="predicted"/>
<comment type="caution">
    <text evidence="2">The sequence shown here is derived from an EMBL/GenBank/DDBJ whole genome shotgun (WGS) entry which is preliminary data.</text>
</comment>
<dbReference type="SUPFAM" id="SSF82199">
    <property type="entry name" value="SET domain"/>
    <property type="match status" value="1"/>
</dbReference>
<dbReference type="Gene3D" id="2.170.270.10">
    <property type="entry name" value="SET domain"/>
    <property type="match status" value="1"/>
</dbReference>
<dbReference type="CDD" id="cd10540">
    <property type="entry name" value="SET_SpSet7-like"/>
    <property type="match status" value="1"/>
</dbReference>
<name>A0A1F8CM83_9BACT</name>
<evidence type="ECO:0000313" key="3">
    <source>
        <dbReference type="Proteomes" id="UP000179241"/>
    </source>
</evidence>
<organism evidence="2 3">
    <name type="scientific">Candidatus Woesebacteria bacterium RIFOXYA1_FULL_43_9</name>
    <dbReference type="NCBI Taxonomy" id="1802534"/>
    <lineage>
        <taxon>Bacteria</taxon>
        <taxon>Candidatus Woeseibacteriota</taxon>
    </lineage>
</organism>
<dbReference type="PROSITE" id="PS50280">
    <property type="entry name" value="SET"/>
    <property type="match status" value="1"/>
</dbReference>
<dbReference type="InterPro" id="IPR046341">
    <property type="entry name" value="SET_dom_sf"/>
</dbReference>
<evidence type="ECO:0000259" key="1">
    <source>
        <dbReference type="PROSITE" id="PS50280"/>
    </source>
</evidence>
<evidence type="ECO:0000313" key="2">
    <source>
        <dbReference type="EMBL" id="OGM77186.1"/>
    </source>
</evidence>